<evidence type="ECO:0000256" key="1">
    <source>
        <dbReference type="SAM" id="MobiDB-lite"/>
    </source>
</evidence>
<accession>A0A6J5KXH6</accession>
<evidence type="ECO:0000313" key="2">
    <source>
        <dbReference type="EMBL" id="CAB4125766.1"/>
    </source>
</evidence>
<name>A0A6J5KXH6_9CAUD</name>
<proteinExistence type="predicted"/>
<feature type="compositionally biased region" description="Basic and acidic residues" evidence="1">
    <location>
        <begin position="646"/>
        <end position="655"/>
    </location>
</feature>
<dbReference type="EMBL" id="LR796189">
    <property type="protein sequence ID" value="CAB4125766.1"/>
    <property type="molecule type" value="Genomic_DNA"/>
</dbReference>
<reference evidence="2" key="1">
    <citation type="submission" date="2020-04" db="EMBL/GenBank/DDBJ databases">
        <authorList>
            <person name="Chiriac C."/>
            <person name="Salcher M."/>
            <person name="Ghai R."/>
            <person name="Kavagutti S V."/>
        </authorList>
    </citation>
    <scope>NUCLEOTIDE SEQUENCE</scope>
</reference>
<gene>
    <name evidence="2" type="ORF">UFOVP53_223</name>
</gene>
<organism evidence="2">
    <name type="scientific">uncultured Caudovirales phage</name>
    <dbReference type="NCBI Taxonomy" id="2100421"/>
    <lineage>
        <taxon>Viruses</taxon>
        <taxon>Duplodnaviria</taxon>
        <taxon>Heunggongvirae</taxon>
        <taxon>Uroviricota</taxon>
        <taxon>Caudoviricetes</taxon>
        <taxon>Peduoviridae</taxon>
        <taxon>Maltschvirus</taxon>
        <taxon>Maltschvirus maltsch</taxon>
    </lineage>
</organism>
<sequence length="655" mass="72770">MVTKLYNPNAIVVIYNYRDRLGDFKLTNNENSFDIDQTILNSLSLKSVTTQKTKSNPAGNFELRLAPIKNWVTAITPGSWCIILMSNEALDDTAKYGGGTVDEKSFKMMGRIESVRCVSTVNQTTGAIESEYIVTGVDWGVVFASKFYVDPLNRAPDEQSAIGMSARFGYGEYLLNSINYDATAFGNSANTHPDALVKKADNENKKGAVVEKQTFINGSTEAAGKSSPTGKKKLPSSIDNVNFILQLWGQSDPITANMKNKTGITTKSEQRFTIPDDLVKYMGFIDDVDEPSGVIYQILQQKGGKLIGYDKYEDKDYSSGIIDFSNLLGEHPIWQLLTSNSNELINELIPEIRFENGKPTLTLYNRVRPFAVNDLSKIKLDTNVVGDNGIGIAKGADGKETTHKALVDPYISKFSDVRQIDIDPSDVIMCSYGTNWRDRVNFIEVTIGRTLYQEMYSNAIKLDSQFIDEESIARDGLLSMMVSTTYIPTLLDVANPIGVSAYKHALKEWYFNTHKMFNGTLSLVGQDQYIQVGDNIMVPTKVLNKNYNINAAQRKTDEKTYLLAHVESISHQATVDNNGSRIFTTSINFVRGIITNEDGELVSTDDHVGAVDQDAQITPPAGERNREIIARSGPMDPDQQKYPILKGDKDYDGEE</sequence>
<protein>
    <submittedName>
        <fullName evidence="2">Uncharacterized protein</fullName>
    </submittedName>
</protein>
<feature type="region of interest" description="Disordered" evidence="1">
    <location>
        <begin position="616"/>
        <end position="655"/>
    </location>
</feature>